<keyword evidence="4" id="KW-0800">Toxin</keyword>
<evidence type="ECO:0000256" key="4">
    <source>
        <dbReference type="ARBA" id="ARBA00022656"/>
    </source>
</evidence>
<evidence type="ECO:0000259" key="9">
    <source>
        <dbReference type="Pfam" id="PF06594"/>
    </source>
</evidence>
<feature type="domain" description="Haemolysin-type calcium binding-related" evidence="9">
    <location>
        <begin position="1287"/>
        <end position="1316"/>
    </location>
</feature>
<keyword evidence="7" id="KW-0472">Membrane</keyword>
<dbReference type="Pfam" id="PF06594">
    <property type="entry name" value="HCBP_related"/>
    <property type="match status" value="1"/>
</dbReference>
<organism evidence="10 11">
    <name type="scientific">Devosia marina</name>
    <dbReference type="NCBI Taxonomy" id="2683198"/>
    <lineage>
        <taxon>Bacteria</taxon>
        <taxon>Pseudomonadati</taxon>
        <taxon>Pseudomonadota</taxon>
        <taxon>Alphaproteobacteria</taxon>
        <taxon>Hyphomicrobiales</taxon>
        <taxon>Devosiaceae</taxon>
        <taxon>Devosia</taxon>
    </lineage>
</organism>
<evidence type="ECO:0000256" key="6">
    <source>
        <dbReference type="ARBA" id="ARBA00023026"/>
    </source>
</evidence>
<evidence type="ECO:0000256" key="8">
    <source>
        <dbReference type="SAM" id="MobiDB-lite"/>
    </source>
</evidence>
<dbReference type="NCBIfam" id="TIGR03661">
    <property type="entry name" value="T1SS_VCA0849"/>
    <property type="match status" value="1"/>
</dbReference>
<dbReference type="InterPro" id="IPR010566">
    <property type="entry name" value="Haemolys_ca-bd"/>
</dbReference>
<dbReference type="PROSITE" id="PS00330">
    <property type="entry name" value="HEMOLYSIN_CALCIUM"/>
    <property type="match status" value="7"/>
</dbReference>
<evidence type="ECO:0000313" key="11">
    <source>
        <dbReference type="Proteomes" id="UP000438106"/>
    </source>
</evidence>
<dbReference type="PRINTS" id="PR00313">
    <property type="entry name" value="CABNDNGRPT"/>
</dbReference>
<keyword evidence="3" id="KW-0964">Secreted</keyword>
<sequence>MKATYTFYSWEDLMTCVTKEQFITAQQSAAATIALISGVGSGGISLMLLSDHFGKQADAYIQQNHPELEGTWDHDVFKHAYVAGRMSQMIGEDVTVLLGDHREYFQIWSESLIGWVRRTGDDGHNDELMDIINNRVAADKYESRPPTNYLTTDTGLAQDIMTDVDAGDVYVMDPSEAQNFSPPQNCDVAEDLFDYLGETENIPGSHPSDIGPGAPPARRPDNDRAKDVEEKFGDGKQKGSPLVLDLDNSDTIDLISFSNSGVYWDVDLDGFMEAMGWVSSGDGLLAIDLNYNGIIDNNAELFGAVDQDGFTILAQYDSNSDGFITAEDAVWGNLIVWRDDNENGFSETSELYDLSAFHIISIDLNASPTTETNEGHSISHVSTFTVDDGINPPDTRIVQDVWFQYDDVNTVYGQDFTPDIRVAFLPDIRGYGLLPDLLVAMSLDNSGSGNLLNLVKEIKYTSIEDIFTSDDSVSDAVAAIMYRWAGVDGIAVGARGPHIDARKVEFLEEMMGQSFVQRGAHSNPYWNAAADLENAFHIAHQHFYARLVIQGSGGDLFNGDWRYDSWSDTFVGISGLNTSTIDDLETTATGLANTAERTTFWGNVVRAIEFSVGTSNLPGGDQTYLDDAITASDSTLDLQDILDFLDFSTNVGSTYDGTSGNDTLNGSAADDTLKGLAGDDTLNGQGGNDTIYGGAGDDVMNGGAGGDYLLGGDDDDTYTYELGGGWDVFSEHTDLAGNGNGTDTVLLGAGIDSGDVTLTRQGEYDLVIDIDTGTQTGRILLEDHFRTSDSGFETIEFNDTSTIDLTTIDFSLTGTAGNDTLHGVRYNGGADDTIYGNGGDDKIYGYAGDDTLYGGDGNDWLYGHTGIGSSTTDTMYGGAGDDRIEGSSAVDIIHPGTGNDQAWGGTGNDEYHYESGHDTYYELGGTDEIFLPSGFSSVGTVYYRITDDMRIVLDANNTITISDFYASTSARIETLNFDSDPAVDLTTVSAIVQGDSGNNTLSGTTGNDTLYGFGGNDTISGNNGNDALYGGTGDDSLNGGAGDDLLDGGAGDDSLIGGSGNDTYVYVSGNDSFSDQSTGDTETILITGGWTLEDLKFERHVAAINNPLIYINAANSIEIVGGFSANGRIDVIEFEDTSTINIVDQQFTTYGNSSNNSISGLTSSQASINDIMYGYGGNDTLSGGVGDDVLYGGDGNDLLNGGNDNDTLYGEDGDDTLNGDSGNDTLRGGAGDDTMNGGSGNDLFIYDSGLDTITDSNNTTDVLWITGGVTINDISVSDHSTYHTKIVIDSAVDEITINNQRNGTTYRVETIKFDDGFETSLLTYSGWLNGTSGNDMVAGNANDNTLIGFAGNDSMTGGAGNDAMHGGAGNDTVEGEDGDDLLYGGDGDDTLYGGAGLDTMHGGAGADTFVFELASAFSNVDVIRDFSVGDDDVIDLTDILDTVYDPLTDAIADFVQFTESSGNTFVEVDRDGTGSTYSFAQIAKLEGVTNLASPELLETNGNLLAA</sequence>
<dbReference type="PANTHER" id="PTHR38340">
    <property type="entry name" value="S-LAYER PROTEIN"/>
    <property type="match status" value="1"/>
</dbReference>
<proteinExistence type="predicted"/>
<evidence type="ECO:0000256" key="5">
    <source>
        <dbReference type="ARBA" id="ARBA00022737"/>
    </source>
</evidence>
<dbReference type="Pfam" id="PF00353">
    <property type="entry name" value="HemolysinCabind"/>
    <property type="match status" value="10"/>
</dbReference>
<dbReference type="SUPFAM" id="SSF51120">
    <property type="entry name" value="beta-Roll"/>
    <property type="match status" value="5"/>
</dbReference>
<dbReference type="InterPro" id="IPR003995">
    <property type="entry name" value="RTX_toxin_determinant-A"/>
</dbReference>
<dbReference type="GO" id="GO:0005509">
    <property type="term" value="F:calcium ion binding"/>
    <property type="evidence" value="ECO:0007669"/>
    <property type="project" value="InterPro"/>
</dbReference>
<name>A0A7X3FT64_9HYPH</name>
<evidence type="ECO:0000313" key="10">
    <source>
        <dbReference type="EMBL" id="MVS99797.1"/>
    </source>
</evidence>
<dbReference type="PANTHER" id="PTHR38340:SF1">
    <property type="entry name" value="S-LAYER PROTEIN"/>
    <property type="match status" value="1"/>
</dbReference>
<accession>A0A7X3FT64</accession>
<dbReference type="Proteomes" id="UP000438106">
    <property type="component" value="Unassembled WGS sequence"/>
</dbReference>
<dbReference type="GO" id="GO:0005576">
    <property type="term" value="C:extracellular region"/>
    <property type="evidence" value="ECO:0007669"/>
    <property type="project" value="UniProtKB-SubCell"/>
</dbReference>
<protein>
    <submittedName>
        <fullName evidence="10">Type I secretion C-terminal target domain-containing protein</fullName>
    </submittedName>
</protein>
<dbReference type="PRINTS" id="PR01488">
    <property type="entry name" value="RTXTOXINA"/>
</dbReference>
<dbReference type="InterPro" id="IPR050557">
    <property type="entry name" value="RTX_toxin/Mannuronan_C5-epim"/>
</dbReference>
<reference evidence="10 11" key="1">
    <citation type="submission" date="2019-12" db="EMBL/GenBank/DDBJ databases">
        <title>Devosia maris sp. nov., isolated from the deep seawater.</title>
        <authorList>
            <person name="Liu Y."/>
        </authorList>
    </citation>
    <scope>NUCLEOTIDE SEQUENCE [LARGE SCALE GENOMIC DNA]</scope>
    <source>
        <strain evidence="10 11">L53-10-65</strain>
    </source>
</reference>
<evidence type="ECO:0000256" key="7">
    <source>
        <dbReference type="ARBA" id="ARBA00023136"/>
    </source>
</evidence>
<comment type="caution">
    <text evidence="10">The sequence shown here is derived from an EMBL/GenBank/DDBJ whole genome shotgun (WGS) entry which is preliminary data.</text>
</comment>
<feature type="region of interest" description="Disordered" evidence="8">
    <location>
        <begin position="198"/>
        <end position="240"/>
    </location>
</feature>
<keyword evidence="11" id="KW-1185">Reference proteome</keyword>
<gene>
    <name evidence="10" type="ORF">GO014_12260</name>
</gene>
<dbReference type="GO" id="GO:0016020">
    <property type="term" value="C:membrane"/>
    <property type="evidence" value="ECO:0007669"/>
    <property type="project" value="UniProtKB-SubCell"/>
</dbReference>
<evidence type="ECO:0000256" key="3">
    <source>
        <dbReference type="ARBA" id="ARBA00022525"/>
    </source>
</evidence>
<dbReference type="Gene3D" id="2.150.10.10">
    <property type="entry name" value="Serralysin-like metalloprotease, C-terminal"/>
    <property type="match status" value="6"/>
</dbReference>
<evidence type="ECO:0000256" key="2">
    <source>
        <dbReference type="ARBA" id="ARBA00004613"/>
    </source>
</evidence>
<dbReference type="GO" id="GO:0090729">
    <property type="term" value="F:toxin activity"/>
    <property type="evidence" value="ECO:0007669"/>
    <property type="project" value="UniProtKB-KW"/>
</dbReference>
<evidence type="ECO:0000256" key="1">
    <source>
        <dbReference type="ARBA" id="ARBA00004370"/>
    </source>
</evidence>
<keyword evidence="6" id="KW-0843">Virulence</keyword>
<feature type="region of interest" description="Disordered" evidence="8">
    <location>
        <begin position="1202"/>
        <end position="1234"/>
    </location>
</feature>
<dbReference type="InterPro" id="IPR018511">
    <property type="entry name" value="Hemolysin-typ_Ca-bd_CS"/>
</dbReference>
<dbReference type="InterPro" id="IPR019960">
    <property type="entry name" value="T1SS_VCA0849"/>
</dbReference>
<dbReference type="EMBL" id="WQRF01000003">
    <property type="protein sequence ID" value="MVS99797.1"/>
    <property type="molecule type" value="Genomic_DNA"/>
</dbReference>
<dbReference type="InterPro" id="IPR011049">
    <property type="entry name" value="Serralysin-like_metalloprot_C"/>
</dbReference>
<feature type="compositionally biased region" description="Basic and acidic residues" evidence="8">
    <location>
        <begin position="218"/>
        <end position="237"/>
    </location>
</feature>
<comment type="subcellular location">
    <subcellularLocation>
        <location evidence="1">Membrane</location>
    </subcellularLocation>
    <subcellularLocation>
        <location evidence="2">Secreted</location>
    </subcellularLocation>
</comment>
<dbReference type="InterPro" id="IPR001343">
    <property type="entry name" value="Hemolysn_Ca-bd"/>
</dbReference>
<keyword evidence="5" id="KW-0677">Repeat</keyword>